<keyword evidence="1" id="KW-0732">Signal</keyword>
<evidence type="ECO:0000313" key="3">
    <source>
        <dbReference type="Proteomes" id="UP000198790"/>
    </source>
</evidence>
<dbReference type="OrthoDB" id="638356at2"/>
<sequence length="272" mass="30740">MKNHYRIAFALSLVFCISSAHAQESDSAHVQESDSDKGKLDLSFTLQNMFYWRGAPLSVFSTPEQTPAPLMIAEMTYAKKGFTAGFWTGQSFISSGYKNASYYVKYDWGNFNVSLWDVYTYSGVAQNRSRDFFNFKNAETQHFIDLDFGYKLKKIPLSFFIATIIYGRDGNYVGEDYQNRYSTYFKVDYLLKVNETIGVDFFSSYGLVLNNVDGVNFYGTFDSTDSHGFTEFGLTGSKKFQITPTYSIDLSVGAIASPLSKRVDGLIAIKLL</sequence>
<accession>A0A1I1BPZ4</accession>
<evidence type="ECO:0000313" key="2">
    <source>
        <dbReference type="EMBL" id="SFB50403.1"/>
    </source>
</evidence>
<organism evidence="2 3">
    <name type="scientific">Algoriphagus aquimarinus</name>
    <dbReference type="NCBI Taxonomy" id="237018"/>
    <lineage>
        <taxon>Bacteria</taxon>
        <taxon>Pseudomonadati</taxon>
        <taxon>Bacteroidota</taxon>
        <taxon>Cytophagia</taxon>
        <taxon>Cytophagales</taxon>
        <taxon>Cyclobacteriaceae</taxon>
        <taxon>Algoriphagus</taxon>
    </lineage>
</organism>
<dbReference type="Proteomes" id="UP000198790">
    <property type="component" value="Unassembled WGS sequence"/>
</dbReference>
<evidence type="ECO:0000256" key="1">
    <source>
        <dbReference type="SAM" id="SignalP"/>
    </source>
</evidence>
<dbReference type="EMBL" id="FOKK01000014">
    <property type="protein sequence ID" value="SFB50403.1"/>
    <property type="molecule type" value="Genomic_DNA"/>
</dbReference>
<feature type="signal peptide" evidence="1">
    <location>
        <begin position="1"/>
        <end position="22"/>
    </location>
</feature>
<name>A0A1I1BPZ4_9BACT</name>
<evidence type="ECO:0008006" key="4">
    <source>
        <dbReference type="Google" id="ProtNLM"/>
    </source>
</evidence>
<protein>
    <recommendedName>
        <fullName evidence="4">DUF3078 domain-containing protein</fullName>
    </recommendedName>
</protein>
<dbReference type="RefSeq" id="WP_092899438.1">
    <property type="nucleotide sequence ID" value="NZ_FOKK01000014.1"/>
</dbReference>
<feature type="chain" id="PRO_5011640876" description="DUF3078 domain-containing protein" evidence="1">
    <location>
        <begin position="23"/>
        <end position="272"/>
    </location>
</feature>
<reference evidence="2 3" key="1">
    <citation type="submission" date="2016-10" db="EMBL/GenBank/DDBJ databases">
        <authorList>
            <person name="de Groot N.N."/>
        </authorList>
    </citation>
    <scope>NUCLEOTIDE SEQUENCE [LARGE SCALE GENOMIC DNA]</scope>
    <source>
        <strain evidence="2 3">DSM 23399</strain>
    </source>
</reference>
<dbReference type="AlphaFoldDB" id="A0A1I1BPZ4"/>
<gene>
    <name evidence="2" type="ORF">SAMN04489723_11464</name>
</gene>
<proteinExistence type="predicted"/>
<keyword evidence="3" id="KW-1185">Reference proteome</keyword>
<dbReference type="STRING" id="237018.SAMN04489723_11464"/>